<reference evidence="2" key="1">
    <citation type="journal article" date="2022" name="bioRxiv">
        <title>Sequencing and chromosome-scale assembly of the giantPleurodeles waltlgenome.</title>
        <authorList>
            <person name="Brown T."/>
            <person name="Elewa A."/>
            <person name="Iarovenko S."/>
            <person name="Subramanian E."/>
            <person name="Araus A.J."/>
            <person name="Petzold A."/>
            <person name="Susuki M."/>
            <person name="Suzuki K.-i.T."/>
            <person name="Hayashi T."/>
            <person name="Toyoda A."/>
            <person name="Oliveira C."/>
            <person name="Osipova E."/>
            <person name="Leigh N.D."/>
            <person name="Simon A."/>
            <person name="Yun M.H."/>
        </authorList>
    </citation>
    <scope>NUCLEOTIDE SEQUENCE</scope>
    <source>
        <strain evidence="2">20211129_DDA</strain>
        <tissue evidence="2">Liver</tissue>
    </source>
</reference>
<organism evidence="2 3">
    <name type="scientific">Pleurodeles waltl</name>
    <name type="common">Iberian ribbed newt</name>
    <dbReference type="NCBI Taxonomy" id="8319"/>
    <lineage>
        <taxon>Eukaryota</taxon>
        <taxon>Metazoa</taxon>
        <taxon>Chordata</taxon>
        <taxon>Craniata</taxon>
        <taxon>Vertebrata</taxon>
        <taxon>Euteleostomi</taxon>
        <taxon>Amphibia</taxon>
        <taxon>Batrachia</taxon>
        <taxon>Caudata</taxon>
        <taxon>Salamandroidea</taxon>
        <taxon>Salamandridae</taxon>
        <taxon>Pleurodelinae</taxon>
        <taxon>Pleurodeles</taxon>
    </lineage>
</organism>
<keyword evidence="3" id="KW-1185">Reference proteome</keyword>
<gene>
    <name evidence="2" type="ORF">NDU88_010459</name>
</gene>
<sequence>MKAAVPSRKGAQDSVSQKHCVHPGGGPETLQALLAPRGSRATGQVKAALAELDPDITAHVVTKLKYSVVTSISLV</sequence>
<name>A0AAV7S2Q3_PLEWA</name>
<evidence type="ECO:0000256" key="1">
    <source>
        <dbReference type="SAM" id="MobiDB-lite"/>
    </source>
</evidence>
<feature type="region of interest" description="Disordered" evidence="1">
    <location>
        <begin position="1"/>
        <end position="28"/>
    </location>
</feature>
<accession>A0AAV7S2Q3</accession>
<evidence type="ECO:0000313" key="3">
    <source>
        <dbReference type="Proteomes" id="UP001066276"/>
    </source>
</evidence>
<proteinExistence type="predicted"/>
<protein>
    <submittedName>
        <fullName evidence="2">Uncharacterized protein</fullName>
    </submittedName>
</protein>
<dbReference type="Proteomes" id="UP001066276">
    <property type="component" value="Chromosome 5"/>
</dbReference>
<dbReference type="EMBL" id="JANPWB010000009">
    <property type="protein sequence ID" value="KAJ1157759.1"/>
    <property type="molecule type" value="Genomic_DNA"/>
</dbReference>
<evidence type="ECO:0000313" key="2">
    <source>
        <dbReference type="EMBL" id="KAJ1157759.1"/>
    </source>
</evidence>
<comment type="caution">
    <text evidence="2">The sequence shown here is derived from an EMBL/GenBank/DDBJ whole genome shotgun (WGS) entry which is preliminary data.</text>
</comment>
<dbReference type="AlphaFoldDB" id="A0AAV7S2Q3"/>